<reference evidence="5 6" key="1">
    <citation type="journal article" date="2011" name="J. Bacteriol.">
        <title>Complete genome sequence of seawater bacterium Glaciecola nitratireducens FR1064T.</title>
        <authorList>
            <person name="Bian F."/>
            <person name="Qin Q.L."/>
            <person name="Xie B.B."/>
            <person name="Shu Y.L."/>
            <person name="Zhang X.Y."/>
            <person name="Yu Y."/>
            <person name="Chen B."/>
            <person name="Chen X.L."/>
            <person name="Zhou B.C."/>
            <person name="Zhang Y.Z."/>
        </authorList>
    </citation>
    <scope>NUCLEOTIDE SEQUENCE [LARGE SCALE GENOMIC DNA]</scope>
    <source>
        <strain evidence="6">JCM 12485 / KCTC 12276 / FR1064</strain>
    </source>
</reference>
<dbReference type="PANTHER" id="PTHR32347:SF27">
    <property type="entry name" value="RND EFFLUX PUMP MEMBRANE FUSION PROTEIN BARREL-SANDWICH DOMAIN-CONTAINING PROTEIN"/>
    <property type="match status" value="1"/>
</dbReference>
<dbReference type="Proteomes" id="UP000009282">
    <property type="component" value="Chromosome"/>
</dbReference>
<dbReference type="STRING" id="1085623.GNIT_1319"/>
<keyword evidence="6" id="KW-1185">Reference proteome</keyword>
<dbReference type="InterPro" id="IPR014315">
    <property type="entry name" value="ABC_heterocyst_DevB"/>
</dbReference>
<dbReference type="NCBIfam" id="TIGR02971">
    <property type="entry name" value="heterocyst_DevB"/>
    <property type="match status" value="1"/>
</dbReference>
<dbReference type="GO" id="GO:0030313">
    <property type="term" value="C:cell envelope"/>
    <property type="evidence" value="ECO:0007669"/>
    <property type="project" value="UniProtKB-SubCell"/>
</dbReference>
<gene>
    <name evidence="5" type="ordered locus">GNIT_1319</name>
</gene>
<keyword evidence="4" id="KW-1133">Transmembrane helix</keyword>
<comment type="subcellular location">
    <subcellularLocation>
        <location evidence="1">Cell envelope</location>
    </subcellularLocation>
</comment>
<feature type="coiled-coil region" evidence="3">
    <location>
        <begin position="157"/>
        <end position="216"/>
    </location>
</feature>
<dbReference type="KEGG" id="gni:GNIT_1319"/>
<name>G4QGB8_GLANF</name>
<dbReference type="EMBL" id="CP003060">
    <property type="protein sequence ID" value="AEP29443.1"/>
    <property type="molecule type" value="Genomic_DNA"/>
</dbReference>
<evidence type="ECO:0000256" key="1">
    <source>
        <dbReference type="ARBA" id="ARBA00004196"/>
    </source>
</evidence>
<dbReference type="PANTHER" id="PTHR32347">
    <property type="entry name" value="EFFLUX SYSTEM COMPONENT YKNX-RELATED"/>
    <property type="match status" value="1"/>
</dbReference>
<sequence length="414" mass="44245">MASKSDKKPSVQLETKADDDALPLLDNGVKNSTKAASKLKFNRKLLFVPLVVFIFATGGFVGLYFQPPGLQFFMKVTGLSPGGGNSHPIAVSQTNNTPPKSSAVVATITALGTLLPLKDVSVLAPPYGSNDARIAQLNVQEGDYVESGQVIAVMDNIGKLEAELKSSQADVQVAQAQLAQIKTTVANNRLKAVAEVERIEANFQQAKNDLVRGRELKNNGVITQSELDHLIAVEEAMSRSLDSAKANLANYQYSDIEGQADVKLAKSNVFAAKSKLNTKQQDLTSATLRAPTDGFIISIHSRVGERPSDKGIATFGDTSQMQAKLEVYQSDVQFLQLGAAVSMQSDALGSRLLTGKIIRIGLEVRKQQLMAASPAANTDARIVIVNVALDAESSKQASKLNGLEIIATIQRVSN</sequence>
<dbReference type="AlphaFoldDB" id="G4QGB8"/>
<feature type="transmembrane region" description="Helical" evidence="4">
    <location>
        <begin position="45"/>
        <end position="65"/>
    </location>
</feature>
<evidence type="ECO:0000256" key="3">
    <source>
        <dbReference type="SAM" id="Coils"/>
    </source>
</evidence>
<evidence type="ECO:0000313" key="5">
    <source>
        <dbReference type="EMBL" id="AEP29443.1"/>
    </source>
</evidence>
<keyword evidence="4" id="KW-0812">Transmembrane</keyword>
<protein>
    <submittedName>
        <fullName evidence="5">ABC exporter membrane fusion protein, DevB family</fullName>
    </submittedName>
</protein>
<dbReference type="Gene3D" id="2.40.50.100">
    <property type="match status" value="1"/>
</dbReference>
<dbReference type="HOGENOM" id="CLU_031364_0_0_6"/>
<evidence type="ECO:0000256" key="4">
    <source>
        <dbReference type="SAM" id="Phobius"/>
    </source>
</evidence>
<evidence type="ECO:0000313" key="6">
    <source>
        <dbReference type="Proteomes" id="UP000009282"/>
    </source>
</evidence>
<evidence type="ECO:0000256" key="2">
    <source>
        <dbReference type="ARBA" id="ARBA00023054"/>
    </source>
</evidence>
<dbReference type="OrthoDB" id="9811754at2"/>
<dbReference type="eggNOG" id="COG1566">
    <property type="taxonomic scope" value="Bacteria"/>
</dbReference>
<accession>G4QGB8</accession>
<dbReference type="InterPro" id="IPR050465">
    <property type="entry name" value="UPF0194_transport"/>
</dbReference>
<dbReference type="RefSeq" id="WP_014108317.1">
    <property type="nucleotide sequence ID" value="NC_016041.1"/>
</dbReference>
<keyword evidence="2 3" id="KW-0175">Coiled coil</keyword>
<keyword evidence="4" id="KW-0472">Membrane</keyword>
<dbReference type="Gene3D" id="2.40.30.170">
    <property type="match status" value="1"/>
</dbReference>
<proteinExistence type="predicted"/>
<dbReference type="Gene3D" id="1.10.287.470">
    <property type="entry name" value="Helix hairpin bin"/>
    <property type="match status" value="2"/>
</dbReference>
<organism evidence="5 6">
    <name type="scientific">Glaciecola nitratireducens (strain JCM 12485 / KCTC 12276 / FR1064)</name>
    <dbReference type="NCBI Taxonomy" id="1085623"/>
    <lineage>
        <taxon>Bacteria</taxon>
        <taxon>Pseudomonadati</taxon>
        <taxon>Pseudomonadota</taxon>
        <taxon>Gammaproteobacteria</taxon>
        <taxon>Alteromonadales</taxon>
        <taxon>Alteromonadaceae</taxon>
        <taxon>Brumicola</taxon>
    </lineage>
</organism>